<dbReference type="RefSeq" id="WP_127567658.1">
    <property type="nucleotide sequence ID" value="NZ_BMFB01000001.1"/>
</dbReference>
<keyword evidence="2" id="KW-1185">Reference proteome</keyword>
<dbReference type="AlphaFoldDB" id="A0A3T0EAV1"/>
<name>A0A3T0EAV1_9PROT</name>
<reference evidence="1 2" key="1">
    <citation type="submission" date="2016-12" db="EMBL/GenBank/DDBJ databases">
        <title>The genome of dimorphic prosthecate Glycocaulis alkaliphilus 6b-8t, isolated from crude oil dictates its adaptability in petroleum environments.</title>
        <authorList>
            <person name="Wu X.-L."/>
            <person name="Geng S."/>
        </authorList>
    </citation>
    <scope>NUCLEOTIDE SEQUENCE [LARGE SCALE GENOMIC DNA]</scope>
    <source>
        <strain evidence="1 2">6B-8</strain>
    </source>
</reference>
<sequence>MNAHWAACLSFAVLRLGLTPQAFWALSLAEWRALTQPVAGVPDLPDPAALRALAARFPD</sequence>
<dbReference type="Pfam" id="PF09550">
    <property type="entry name" value="Phage_TAC_6"/>
    <property type="match status" value="1"/>
</dbReference>
<evidence type="ECO:0000313" key="1">
    <source>
        <dbReference type="EMBL" id="AZU04595.1"/>
    </source>
</evidence>
<dbReference type="KEGG" id="gak:X907_2072"/>
<protein>
    <submittedName>
        <fullName evidence="1">Uncharacterized protein</fullName>
    </submittedName>
</protein>
<dbReference type="InterPro" id="IPR019056">
    <property type="entry name" value="Phage_TAC_6"/>
</dbReference>
<gene>
    <name evidence="1" type="ORF">X907_2072</name>
</gene>
<dbReference type="EMBL" id="CP018911">
    <property type="protein sequence ID" value="AZU04595.1"/>
    <property type="molecule type" value="Genomic_DNA"/>
</dbReference>
<proteinExistence type="predicted"/>
<dbReference type="Proteomes" id="UP000286954">
    <property type="component" value="Chromosome"/>
</dbReference>
<organism evidence="1 2">
    <name type="scientific">Glycocaulis alkaliphilus</name>
    <dbReference type="NCBI Taxonomy" id="1434191"/>
    <lineage>
        <taxon>Bacteria</taxon>
        <taxon>Pseudomonadati</taxon>
        <taxon>Pseudomonadota</taxon>
        <taxon>Alphaproteobacteria</taxon>
        <taxon>Maricaulales</taxon>
        <taxon>Maricaulaceae</taxon>
        <taxon>Glycocaulis</taxon>
    </lineage>
</organism>
<accession>A0A3T0EAV1</accession>
<evidence type="ECO:0000313" key="2">
    <source>
        <dbReference type="Proteomes" id="UP000286954"/>
    </source>
</evidence>
<dbReference type="OrthoDB" id="7582980at2"/>